<name>A0A2T2ZXL7_9PEZI</name>
<dbReference type="AlphaFoldDB" id="A0A2T2ZXL7"/>
<dbReference type="Proteomes" id="UP000241462">
    <property type="component" value="Unassembled WGS sequence"/>
</dbReference>
<evidence type="ECO:0000256" key="1">
    <source>
        <dbReference type="SAM" id="MobiDB-lite"/>
    </source>
</evidence>
<organism evidence="3 4">
    <name type="scientific">Coniella lustricola</name>
    <dbReference type="NCBI Taxonomy" id="2025994"/>
    <lineage>
        <taxon>Eukaryota</taxon>
        <taxon>Fungi</taxon>
        <taxon>Dikarya</taxon>
        <taxon>Ascomycota</taxon>
        <taxon>Pezizomycotina</taxon>
        <taxon>Sordariomycetes</taxon>
        <taxon>Sordariomycetidae</taxon>
        <taxon>Diaporthales</taxon>
        <taxon>Schizoparmaceae</taxon>
        <taxon>Coniella</taxon>
    </lineage>
</organism>
<accession>A0A2T2ZXL7</accession>
<reference evidence="3 4" key="1">
    <citation type="journal article" date="2018" name="Mycol. Prog.">
        <title>Coniella lustricola, a new species from submerged detritus.</title>
        <authorList>
            <person name="Raudabaugh D.B."/>
            <person name="Iturriaga T."/>
            <person name="Carver A."/>
            <person name="Mondo S."/>
            <person name="Pangilinan J."/>
            <person name="Lipzen A."/>
            <person name="He G."/>
            <person name="Amirebrahimi M."/>
            <person name="Grigoriev I.V."/>
            <person name="Miller A.N."/>
        </authorList>
    </citation>
    <scope>NUCLEOTIDE SEQUENCE [LARGE SCALE GENOMIC DNA]</scope>
    <source>
        <strain evidence="3 4">B22-T-1</strain>
    </source>
</reference>
<keyword evidence="4" id="KW-1185">Reference proteome</keyword>
<evidence type="ECO:0000313" key="3">
    <source>
        <dbReference type="EMBL" id="PSR78968.1"/>
    </source>
</evidence>
<protein>
    <submittedName>
        <fullName evidence="3">Uncharacterized protein</fullName>
    </submittedName>
</protein>
<feature type="transmembrane region" description="Helical" evidence="2">
    <location>
        <begin position="181"/>
        <end position="203"/>
    </location>
</feature>
<evidence type="ECO:0000313" key="4">
    <source>
        <dbReference type="Proteomes" id="UP000241462"/>
    </source>
</evidence>
<feature type="compositionally biased region" description="Basic and acidic residues" evidence="1">
    <location>
        <begin position="64"/>
        <end position="73"/>
    </location>
</feature>
<feature type="transmembrane region" description="Helical" evidence="2">
    <location>
        <begin position="118"/>
        <end position="140"/>
    </location>
</feature>
<dbReference type="EMBL" id="KZ678582">
    <property type="protein sequence ID" value="PSR78968.1"/>
    <property type="molecule type" value="Genomic_DNA"/>
</dbReference>
<sequence>MRDRRLVLGSEKCACVCCNRLTCTLLLGMVLLVWLFVVWPRCYASCFEHTSLLRYFAHHPETLQPKKSDEQKPGHPTQPVKSVMPHLSRRNEGHRLITGSLSCTFSLLPPSLQPSISLSVYLSLILSPLIPNAVALTLSLGGHARSPPRAALGSGSGRSFIFPASVFWTTRRNPCTACVSVYVSICMYVSMYVCIYVCTYVAIDESCGLLVVYQILQQDAASAVT</sequence>
<feature type="transmembrane region" description="Helical" evidence="2">
    <location>
        <begin position="21"/>
        <end position="39"/>
    </location>
</feature>
<keyword evidence="2" id="KW-0812">Transmembrane</keyword>
<keyword evidence="2" id="KW-0472">Membrane</keyword>
<proteinExistence type="predicted"/>
<feature type="region of interest" description="Disordered" evidence="1">
    <location>
        <begin position="64"/>
        <end position="83"/>
    </location>
</feature>
<evidence type="ECO:0000256" key="2">
    <source>
        <dbReference type="SAM" id="Phobius"/>
    </source>
</evidence>
<dbReference type="InParanoid" id="A0A2T2ZXL7"/>
<gene>
    <name evidence="3" type="ORF">BD289DRAFT_108904</name>
</gene>
<keyword evidence="2" id="KW-1133">Transmembrane helix</keyword>